<name>A0A0G4ICG9_9ALVE</name>
<accession>A0A0G4ICG9</accession>
<organism evidence="3">
    <name type="scientific">Chromera velia CCMP2878</name>
    <dbReference type="NCBI Taxonomy" id="1169474"/>
    <lineage>
        <taxon>Eukaryota</taxon>
        <taxon>Sar</taxon>
        <taxon>Alveolata</taxon>
        <taxon>Colpodellida</taxon>
        <taxon>Chromeraceae</taxon>
        <taxon>Chromera</taxon>
    </lineage>
</organism>
<evidence type="ECO:0000313" key="3">
    <source>
        <dbReference type="EMBL" id="CEM54903.1"/>
    </source>
</evidence>
<evidence type="ECO:0000256" key="2">
    <source>
        <dbReference type="SAM" id="SignalP"/>
    </source>
</evidence>
<feature type="chain" id="PRO_5005192432" evidence="2">
    <location>
        <begin position="19"/>
        <end position="177"/>
    </location>
</feature>
<protein>
    <submittedName>
        <fullName evidence="3">Uncharacterized protein</fullName>
    </submittedName>
</protein>
<reference evidence="3" key="1">
    <citation type="submission" date="2014-11" db="EMBL/GenBank/DDBJ databases">
        <authorList>
            <person name="Otto D Thomas"/>
            <person name="Naeem Raeece"/>
        </authorList>
    </citation>
    <scope>NUCLEOTIDE SEQUENCE</scope>
</reference>
<dbReference type="VEuPathDB" id="CryptoDB:Cvel_13148"/>
<proteinExistence type="predicted"/>
<dbReference type="EMBL" id="CDMZ01005828">
    <property type="protein sequence ID" value="CEM54903.1"/>
    <property type="molecule type" value="Genomic_DNA"/>
</dbReference>
<evidence type="ECO:0000256" key="1">
    <source>
        <dbReference type="SAM" id="MobiDB-lite"/>
    </source>
</evidence>
<sequence>MKFGHLAALSLVGVVALAQDAPTASPSPAPVAEATPSPEPVEAPNTPEEMAPEEMMPMSAGPVMGPDGQVWAPMVYWAPVDPETAEKMIADGVVDMPFEAEETTEEGNQNENRRLRGAVEEEGAEGRKLFGFRRGFGFGFGRRWGGWGGWGGYGRRWGGYGYGRRWGGYGRRWGGYW</sequence>
<keyword evidence="2" id="KW-0732">Signal</keyword>
<feature type="signal peptide" evidence="2">
    <location>
        <begin position="1"/>
        <end position="18"/>
    </location>
</feature>
<gene>
    <name evidence="3" type="ORF">Cvel_13148</name>
</gene>
<feature type="region of interest" description="Disordered" evidence="1">
    <location>
        <begin position="21"/>
        <end position="57"/>
    </location>
</feature>
<dbReference type="AlphaFoldDB" id="A0A0G4ICG9"/>